<dbReference type="Gene3D" id="3.40.50.970">
    <property type="match status" value="1"/>
</dbReference>
<dbReference type="Pfam" id="PF00456">
    <property type="entry name" value="Transketolase_N"/>
    <property type="match status" value="1"/>
</dbReference>
<evidence type="ECO:0000259" key="1">
    <source>
        <dbReference type="Pfam" id="PF00456"/>
    </source>
</evidence>
<accession>A0A1F5NKF2</accession>
<dbReference type="InterPro" id="IPR029061">
    <property type="entry name" value="THDP-binding"/>
</dbReference>
<dbReference type="EMBL" id="MFEK01000014">
    <property type="protein sequence ID" value="OGE78125.1"/>
    <property type="molecule type" value="Genomic_DNA"/>
</dbReference>
<gene>
    <name evidence="2" type="ORF">A2751_03105</name>
</gene>
<feature type="domain" description="Transketolase N-terminal" evidence="1">
    <location>
        <begin position="11"/>
        <end position="253"/>
    </location>
</feature>
<dbReference type="CDD" id="cd02012">
    <property type="entry name" value="TPP_TK"/>
    <property type="match status" value="1"/>
</dbReference>
<evidence type="ECO:0000313" key="2">
    <source>
        <dbReference type="EMBL" id="OGE78125.1"/>
    </source>
</evidence>
<proteinExistence type="predicted"/>
<comment type="caution">
    <text evidence="2">The sequence shown here is derived from an EMBL/GenBank/DDBJ whole genome shotgun (WGS) entry which is preliminary data.</text>
</comment>
<dbReference type="STRING" id="1817824.A2751_03105"/>
<name>A0A1F5NKF2_9BACT</name>
<evidence type="ECO:0000313" key="3">
    <source>
        <dbReference type="Proteomes" id="UP000176864"/>
    </source>
</evidence>
<dbReference type="Proteomes" id="UP000176864">
    <property type="component" value="Unassembled WGS sequence"/>
</dbReference>
<dbReference type="PANTHER" id="PTHR47514:SF2">
    <property type="entry name" value="TRANSKETOLASE"/>
    <property type="match status" value="1"/>
</dbReference>
<sequence>MNIDYRQLEQHAQNIRRNVIKMAVRAKSAHLGGVLSIVEILTVLYFQILKIDPQAAHDPDRDRLIFSKGHAGLALYAALVERGFAAEEILETFYKDDTMLTAHPTKDCMPGVETTTGSLGHGLPLGTGLAWAAKHDNQPFRTFVLMSDGECDGGSTWESILFAGHHQMDNLIAVVDYNKIQGFGRTAEVLNLEPFVKKWESFNWAVQEVDGHDLAKLQEVLSQVPFQTGKPSVVIAHTIKGKGTSLEDTLDSHYKIPPEYATDLH</sequence>
<reference evidence="2 3" key="1">
    <citation type="journal article" date="2016" name="Nat. Commun.">
        <title>Thousands of microbial genomes shed light on interconnected biogeochemical processes in an aquifer system.</title>
        <authorList>
            <person name="Anantharaman K."/>
            <person name="Brown C.T."/>
            <person name="Hug L.A."/>
            <person name="Sharon I."/>
            <person name="Castelle C.J."/>
            <person name="Probst A.J."/>
            <person name="Thomas B.C."/>
            <person name="Singh A."/>
            <person name="Wilkins M.J."/>
            <person name="Karaoz U."/>
            <person name="Brodie E.L."/>
            <person name="Williams K.H."/>
            <person name="Hubbard S.S."/>
            <person name="Banfield J.F."/>
        </authorList>
    </citation>
    <scope>NUCLEOTIDE SEQUENCE [LARGE SCALE GENOMIC DNA]</scope>
</reference>
<dbReference type="InterPro" id="IPR005474">
    <property type="entry name" value="Transketolase_N"/>
</dbReference>
<protein>
    <recommendedName>
        <fullName evidence="1">Transketolase N-terminal domain-containing protein</fullName>
    </recommendedName>
</protein>
<dbReference type="SUPFAM" id="SSF52518">
    <property type="entry name" value="Thiamin diphosphate-binding fold (THDP-binding)"/>
    <property type="match status" value="1"/>
</dbReference>
<organism evidence="2 3">
    <name type="scientific">Candidatus Doudnabacteria bacterium RIFCSPHIGHO2_01_FULL_46_14</name>
    <dbReference type="NCBI Taxonomy" id="1817824"/>
    <lineage>
        <taxon>Bacteria</taxon>
        <taxon>Candidatus Doudnaibacteriota</taxon>
    </lineage>
</organism>
<dbReference type="AlphaFoldDB" id="A0A1F5NKF2"/>
<dbReference type="PANTHER" id="PTHR47514">
    <property type="entry name" value="TRANSKETOLASE N-TERMINAL SECTION-RELATED"/>
    <property type="match status" value="1"/>
</dbReference>